<dbReference type="AlphaFoldDB" id="A0AAV2IEQ7"/>
<evidence type="ECO:0000256" key="5">
    <source>
        <dbReference type="ARBA" id="ARBA00022692"/>
    </source>
</evidence>
<dbReference type="EMBL" id="CAXITT010000543">
    <property type="protein sequence ID" value="CAL1543362.1"/>
    <property type="molecule type" value="Genomic_DNA"/>
</dbReference>
<dbReference type="GO" id="GO:0008476">
    <property type="term" value="F:protein-tyrosine sulfotransferase activity"/>
    <property type="evidence" value="ECO:0007669"/>
    <property type="project" value="UniProtKB-EC"/>
</dbReference>
<keyword evidence="17" id="KW-1185">Reference proteome</keyword>
<evidence type="ECO:0000256" key="10">
    <source>
        <dbReference type="ARBA" id="ARBA00023157"/>
    </source>
</evidence>
<keyword evidence="9 15" id="KW-0472">Membrane</keyword>
<dbReference type="EC" id="2.8.2.20" evidence="3 13"/>
<dbReference type="PANTHER" id="PTHR12788">
    <property type="entry name" value="PROTEIN-TYROSINE SULFOTRANSFERASE 2"/>
    <property type="match status" value="1"/>
</dbReference>
<accession>A0AAV2IEQ7</accession>
<evidence type="ECO:0000256" key="6">
    <source>
        <dbReference type="ARBA" id="ARBA00022968"/>
    </source>
</evidence>
<dbReference type="Pfam" id="PF13469">
    <property type="entry name" value="Sulfotransfer_3"/>
    <property type="match status" value="1"/>
</dbReference>
<evidence type="ECO:0000256" key="4">
    <source>
        <dbReference type="ARBA" id="ARBA00022679"/>
    </source>
</evidence>
<keyword evidence="7 15" id="KW-1133">Transmembrane helix</keyword>
<name>A0AAV2IEQ7_LYMST</name>
<feature type="compositionally biased region" description="Basic and acidic residues" evidence="14">
    <location>
        <begin position="389"/>
        <end position="402"/>
    </location>
</feature>
<dbReference type="Proteomes" id="UP001497497">
    <property type="component" value="Unassembled WGS sequence"/>
</dbReference>
<evidence type="ECO:0000256" key="14">
    <source>
        <dbReference type="SAM" id="MobiDB-lite"/>
    </source>
</evidence>
<comment type="catalytic activity">
    <reaction evidence="12 13">
        <text>L-tyrosyl-[protein] + 3'-phosphoadenylyl sulfate = O-sulfo-L-tyrosine-[protein] + adenosine 3',5'-bisphosphate + H(+)</text>
        <dbReference type="Rhea" id="RHEA:16801"/>
        <dbReference type="Rhea" id="RHEA-COMP:10136"/>
        <dbReference type="Rhea" id="RHEA-COMP:11688"/>
        <dbReference type="ChEBI" id="CHEBI:15378"/>
        <dbReference type="ChEBI" id="CHEBI:46858"/>
        <dbReference type="ChEBI" id="CHEBI:58339"/>
        <dbReference type="ChEBI" id="CHEBI:58343"/>
        <dbReference type="ChEBI" id="CHEBI:65286"/>
        <dbReference type="EC" id="2.8.2.20"/>
    </reaction>
</comment>
<dbReference type="PANTHER" id="PTHR12788:SF10">
    <property type="entry name" value="PROTEIN-TYROSINE SULFOTRANSFERASE"/>
    <property type="match status" value="1"/>
</dbReference>
<dbReference type="InterPro" id="IPR027417">
    <property type="entry name" value="P-loop_NTPase"/>
</dbReference>
<reference evidence="16 17" key="1">
    <citation type="submission" date="2024-04" db="EMBL/GenBank/DDBJ databases">
        <authorList>
            <consortium name="Genoscope - CEA"/>
            <person name="William W."/>
        </authorList>
    </citation>
    <scope>NUCLEOTIDE SEQUENCE [LARGE SCALE GENOMIC DNA]</scope>
</reference>
<evidence type="ECO:0000256" key="1">
    <source>
        <dbReference type="ARBA" id="ARBA00004323"/>
    </source>
</evidence>
<dbReference type="Gene3D" id="3.40.50.300">
    <property type="entry name" value="P-loop containing nucleotide triphosphate hydrolases"/>
    <property type="match status" value="1"/>
</dbReference>
<feature type="region of interest" description="Disordered" evidence="14">
    <location>
        <begin position="357"/>
        <end position="402"/>
    </location>
</feature>
<proteinExistence type="inferred from homology"/>
<keyword evidence="5 15" id="KW-0812">Transmembrane</keyword>
<evidence type="ECO:0000256" key="8">
    <source>
        <dbReference type="ARBA" id="ARBA00023034"/>
    </source>
</evidence>
<keyword evidence="4 13" id="KW-0808">Transferase</keyword>
<keyword evidence="11" id="KW-0325">Glycoprotein</keyword>
<evidence type="ECO:0000256" key="3">
    <source>
        <dbReference type="ARBA" id="ARBA00013262"/>
    </source>
</evidence>
<evidence type="ECO:0000256" key="13">
    <source>
        <dbReference type="RuleBase" id="RU365018"/>
    </source>
</evidence>
<evidence type="ECO:0000313" key="17">
    <source>
        <dbReference type="Proteomes" id="UP001497497"/>
    </source>
</evidence>
<dbReference type="InterPro" id="IPR026634">
    <property type="entry name" value="TPST-like"/>
</dbReference>
<evidence type="ECO:0000256" key="2">
    <source>
        <dbReference type="ARBA" id="ARBA00009988"/>
    </source>
</evidence>
<comment type="caution">
    <text evidence="16">The sequence shown here is derived from an EMBL/GenBank/DDBJ whole genome shotgun (WGS) entry which is preliminary data.</text>
</comment>
<comment type="subcellular location">
    <subcellularLocation>
        <location evidence="1">Golgi apparatus membrane</location>
        <topology evidence="1">Single-pass type II membrane protein</topology>
    </subcellularLocation>
</comment>
<evidence type="ECO:0000256" key="12">
    <source>
        <dbReference type="ARBA" id="ARBA00048460"/>
    </source>
</evidence>
<dbReference type="SUPFAM" id="SSF52540">
    <property type="entry name" value="P-loop containing nucleoside triphosphate hydrolases"/>
    <property type="match status" value="1"/>
</dbReference>
<organism evidence="16 17">
    <name type="scientific">Lymnaea stagnalis</name>
    <name type="common">Great pond snail</name>
    <name type="synonym">Helix stagnalis</name>
    <dbReference type="NCBI Taxonomy" id="6523"/>
    <lineage>
        <taxon>Eukaryota</taxon>
        <taxon>Metazoa</taxon>
        <taxon>Spiralia</taxon>
        <taxon>Lophotrochozoa</taxon>
        <taxon>Mollusca</taxon>
        <taxon>Gastropoda</taxon>
        <taxon>Heterobranchia</taxon>
        <taxon>Euthyneura</taxon>
        <taxon>Panpulmonata</taxon>
        <taxon>Hygrophila</taxon>
        <taxon>Lymnaeoidea</taxon>
        <taxon>Lymnaeidae</taxon>
        <taxon>Lymnaea</taxon>
    </lineage>
</organism>
<evidence type="ECO:0000313" key="16">
    <source>
        <dbReference type="EMBL" id="CAL1543362.1"/>
    </source>
</evidence>
<keyword evidence="8" id="KW-0333">Golgi apparatus</keyword>
<evidence type="ECO:0000256" key="9">
    <source>
        <dbReference type="ARBA" id="ARBA00023136"/>
    </source>
</evidence>
<sequence>MGICRQLVRQKLYIVLLGLVLLYILYLAFPCDSGPKVVMVPKERTKYIYDTDQQAIPYDDNMPIIFVGGMPRSGTTLMRAMLDAHPEIRCGEETRVIPRILGMRTQWEKSPIEKRRLEEAGVTAEVLDSAVRAFILEIIAKHGSAAPHLCNKDPFTLKSTVYLSKQFPQSKYILMIRDGRAVVHSIITRKVTISGFDLQSYRKCLSKWNAALETMYAQCLHVGPRKCMPVYYEQLALHPREWMERILRFLDIPWNESVLHHEEFVGKPGGVALSKTEKSTDQVIKPVNIEALSKWVGKIPDDVIKDMEDIAPMLRTLGYDPKANPPNYGQPDPYVADNTIHIKKNADFWKQREIDVLNQGADDQPQGQQLPNQSEAIAPGGQEPPAGGVEKRQQKEGGGGDR</sequence>
<protein>
    <recommendedName>
        <fullName evidence="3 13">Protein-tyrosine sulfotransferase</fullName>
        <ecNumber evidence="3 13">2.8.2.20</ecNumber>
    </recommendedName>
</protein>
<dbReference type="FunFam" id="3.40.50.300:FF:000290">
    <property type="entry name" value="Protein-tyrosine sulfotransferase"/>
    <property type="match status" value="1"/>
</dbReference>
<evidence type="ECO:0000256" key="7">
    <source>
        <dbReference type="ARBA" id="ARBA00022989"/>
    </source>
</evidence>
<dbReference type="GO" id="GO:0000139">
    <property type="term" value="C:Golgi membrane"/>
    <property type="evidence" value="ECO:0007669"/>
    <property type="project" value="UniProtKB-SubCell"/>
</dbReference>
<comment type="similarity">
    <text evidence="2 13">Belongs to the protein sulfotransferase family.</text>
</comment>
<evidence type="ECO:0000256" key="11">
    <source>
        <dbReference type="ARBA" id="ARBA00023180"/>
    </source>
</evidence>
<gene>
    <name evidence="16" type="ORF">GSLYS_00016896001</name>
</gene>
<evidence type="ECO:0000256" key="15">
    <source>
        <dbReference type="SAM" id="Phobius"/>
    </source>
</evidence>
<feature type="compositionally biased region" description="Polar residues" evidence="14">
    <location>
        <begin position="365"/>
        <end position="375"/>
    </location>
</feature>
<comment type="function">
    <text evidence="13">Catalyzes the O-sulfation of tyrosine residues within acidic motifs of polypeptides, using 3'-phosphoadenylyl sulfate (PAPS) as cosubstrate.</text>
</comment>
<feature type="transmembrane region" description="Helical" evidence="15">
    <location>
        <begin position="12"/>
        <end position="29"/>
    </location>
</feature>
<keyword evidence="6" id="KW-0735">Signal-anchor</keyword>
<keyword evidence="10" id="KW-1015">Disulfide bond</keyword>